<evidence type="ECO:0000313" key="3">
    <source>
        <dbReference type="Proteomes" id="UP000483820"/>
    </source>
</evidence>
<dbReference type="CTD" id="78773896"/>
<dbReference type="SUPFAM" id="SSF56436">
    <property type="entry name" value="C-type lectin-like"/>
    <property type="match status" value="1"/>
</dbReference>
<dbReference type="EMBL" id="WUAV01000002">
    <property type="protein sequence ID" value="KAF1764522.1"/>
    <property type="molecule type" value="Genomic_DNA"/>
</dbReference>
<evidence type="ECO:0000256" key="1">
    <source>
        <dbReference type="SAM" id="SignalP"/>
    </source>
</evidence>
<gene>
    <name evidence="2" type="ORF">GCK72_004470</name>
</gene>
<name>A0A6A5HDY8_CAERE</name>
<dbReference type="PANTHER" id="PTHR23124:SF149">
    <property type="entry name" value="C-TYPE LECTIN-RELATED"/>
    <property type="match status" value="1"/>
</dbReference>
<dbReference type="AlphaFoldDB" id="A0A6A5HDY8"/>
<protein>
    <recommendedName>
        <fullName evidence="4">C-type lectin domain-containing protein</fullName>
    </recommendedName>
</protein>
<dbReference type="KEGG" id="crq:GCK72_004470"/>
<dbReference type="PANTHER" id="PTHR23124">
    <property type="entry name" value="C-TYPE LECTIN DOMAIN-CONTAINING PROTEIN-RELATED-RELATED"/>
    <property type="match status" value="1"/>
</dbReference>
<dbReference type="InterPro" id="IPR016187">
    <property type="entry name" value="CTDL_fold"/>
</dbReference>
<organism evidence="2 3">
    <name type="scientific">Caenorhabditis remanei</name>
    <name type="common">Caenorhabditis vulgaris</name>
    <dbReference type="NCBI Taxonomy" id="31234"/>
    <lineage>
        <taxon>Eukaryota</taxon>
        <taxon>Metazoa</taxon>
        <taxon>Ecdysozoa</taxon>
        <taxon>Nematoda</taxon>
        <taxon>Chromadorea</taxon>
        <taxon>Rhabditida</taxon>
        <taxon>Rhabditina</taxon>
        <taxon>Rhabditomorpha</taxon>
        <taxon>Rhabditoidea</taxon>
        <taxon>Rhabditidae</taxon>
        <taxon>Peloderinae</taxon>
        <taxon>Caenorhabditis</taxon>
    </lineage>
</organism>
<evidence type="ECO:0008006" key="4">
    <source>
        <dbReference type="Google" id="ProtNLM"/>
    </source>
</evidence>
<dbReference type="GeneID" id="78773896"/>
<feature type="chain" id="PRO_5025632158" description="C-type lectin domain-containing protein" evidence="1">
    <location>
        <begin position="18"/>
        <end position="223"/>
    </location>
</feature>
<dbReference type="RefSeq" id="XP_053588890.1">
    <property type="nucleotide sequence ID" value="XM_053724696.1"/>
</dbReference>
<keyword evidence="1" id="KW-0732">Signal</keyword>
<sequence length="223" mass="25211">MVALLLLFLTIPVAVFTKDVKCPDGFLHFKRTPTAKNNHTKDWCMKVSVYENVGNRDNARSVCLDDNATLTIPENREEYEAISAYIRKANISEPHAIDGQMSQRCKLKIFRHQLLRLKINTTAWPGDCNIKKKLFSFDDANTDTTFALSQFANSIPNGQGYFQHNSDPQLFWVDECMKMISTTDTGNRTAIKFADVSWCMGAGADESDKSKFINSVLCGRRPL</sequence>
<feature type="signal peptide" evidence="1">
    <location>
        <begin position="1"/>
        <end position="17"/>
    </location>
</feature>
<proteinExistence type="predicted"/>
<reference evidence="2 3" key="1">
    <citation type="submission" date="2019-12" db="EMBL/GenBank/DDBJ databases">
        <title>Chromosome-level assembly of the Caenorhabditis remanei genome.</title>
        <authorList>
            <person name="Teterina A.A."/>
            <person name="Willis J.H."/>
            <person name="Phillips P.C."/>
        </authorList>
    </citation>
    <scope>NUCLEOTIDE SEQUENCE [LARGE SCALE GENOMIC DNA]</scope>
    <source>
        <strain evidence="2 3">PX506</strain>
        <tissue evidence="2">Whole organism</tissue>
    </source>
</reference>
<comment type="caution">
    <text evidence="2">The sequence shown here is derived from an EMBL/GenBank/DDBJ whole genome shotgun (WGS) entry which is preliminary data.</text>
</comment>
<accession>A0A6A5HDY8</accession>
<dbReference type="Proteomes" id="UP000483820">
    <property type="component" value="Chromosome II"/>
</dbReference>
<evidence type="ECO:0000313" key="2">
    <source>
        <dbReference type="EMBL" id="KAF1764522.1"/>
    </source>
</evidence>